<dbReference type="Proteomes" id="UP000325827">
    <property type="component" value="Unassembled WGS sequence"/>
</dbReference>
<evidence type="ECO:0000256" key="4">
    <source>
        <dbReference type="ARBA" id="ARBA00022989"/>
    </source>
</evidence>
<reference evidence="9" key="1">
    <citation type="submission" date="2019-09" db="EMBL/GenBank/DDBJ databases">
        <title>Mumia zhuanghuii sp. nov. isolated from the intestinal contents of plateau pika (Ochotona curzoniae) in the Qinghai-Tibet plateau of China.</title>
        <authorList>
            <person name="Tian Z."/>
        </authorList>
    </citation>
    <scope>NUCLEOTIDE SEQUENCE [LARGE SCALE GENOMIC DNA]</scope>
    <source>
        <strain evidence="9">JCM 30598</strain>
    </source>
</reference>
<feature type="transmembrane region" description="Helical" evidence="6">
    <location>
        <begin position="259"/>
        <end position="281"/>
    </location>
</feature>
<keyword evidence="3 6" id="KW-0812">Transmembrane</keyword>
<dbReference type="Gene3D" id="3.40.50.1000">
    <property type="entry name" value="HAD superfamily/HAD-like"/>
    <property type="match status" value="1"/>
</dbReference>
<evidence type="ECO:0000256" key="5">
    <source>
        <dbReference type="ARBA" id="ARBA00023136"/>
    </source>
</evidence>
<dbReference type="SUPFAM" id="SSF56784">
    <property type="entry name" value="HAD-like"/>
    <property type="match status" value="1"/>
</dbReference>
<dbReference type="Gene3D" id="2.70.150.10">
    <property type="entry name" value="Calcium-transporting ATPase, cytoplasmic transduction domain A"/>
    <property type="match status" value="1"/>
</dbReference>
<dbReference type="GO" id="GO:0016887">
    <property type="term" value="F:ATP hydrolysis activity"/>
    <property type="evidence" value="ECO:0007669"/>
    <property type="project" value="InterPro"/>
</dbReference>
<dbReference type="Pfam" id="PF00702">
    <property type="entry name" value="Hydrolase"/>
    <property type="match status" value="1"/>
</dbReference>
<dbReference type="GO" id="GO:0015086">
    <property type="term" value="F:cadmium ion transmembrane transporter activity"/>
    <property type="evidence" value="ECO:0007669"/>
    <property type="project" value="TreeGrafter"/>
</dbReference>
<keyword evidence="6" id="KW-1003">Cell membrane</keyword>
<sequence length="609" mass="63411">MSRGVGLVRRFPWVAATLVVGFAALLLTLSPWSPAGQWLLVAYVVLMAARSAWAMVHDLVKGSFGVDVIAVTAIAAAVLVGEEWAALVIVLMLTTGEALEAYAAARARRDLSALLARNPQTALRIQPSGDIEPVAVAALSPGDRILVRADEMIPVDGTLLDSPGVLDESSLTGESLPVEKEPGDEVLSGAMNGRTAITLLVVRRADQSQYQQIVALVEDAAATKAPIVRLADRFALPFAIAAYVIAGAAWWMSGDPARFAEVLVVATPCPLIIAAPVAFIAGMSRAARHGIIIRTSATLEELHRVRTFAFDKTGTLTKGTPALVGVQPAAPFTEDTVLGLAAAVEANSSHALAASTVAGARERGLILTPATNASETTASGITGTVGGARVSVGKRDYVAEHVESGIPDLRPRPGEMATYVAVDGRFAGMLVFEDRVRDEARATLDRLRSSGVRTVVMLTGDTSPTAEHIAADLDIRDVHANCLPADKVSIVQHIAGRPVAMVGDGVNDAPVLAAADIGIAMGARGATAASEAAGAVILRDDLSCVADAVQIAQRTIRIGLESIWIGIALSLALMGVAAFGLVPALLGAWLQEGVDVIAIVWALRATRER</sequence>
<dbReference type="InterPro" id="IPR036412">
    <property type="entry name" value="HAD-like_sf"/>
</dbReference>
<dbReference type="InterPro" id="IPR018303">
    <property type="entry name" value="ATPase_P-typ_P_site"/>
</dbReference>
<dbReference type="InterPro" id="IPR023298">
    <property type="entry name" value="ATPase_P-typ_TM_dom_sf"/>
</dbReference>
<feature type="transmembrane region" description="Helical" evidence="6">
    <location>
        <begin position="12"/>
        <end position="32"/>
    </location>
</feature>
<dbReference type="PANTHER" id="PTHR48085">
    <property type="entry name" value="CADMIUM/ZINC-TRANSPORTING ATPASE HMA2-RELATED"/>
    <property type="match status" value="1"/>
</dbReference>
<dbReference type="InterPro" id="IPR023299">
    <property type="entry name" value="ATPase_P-typ_cyto_dom_N"/>
</dbReference>
<dbReference type="InterPro" id="IPR059000">
    <property type="entry name" value="ATPase_P-type_domA"/>
</dbReference>
<dbReference type="InterPro" id="IPR027256">
    <property type="entry name" value="P-typ_ATPase_IB"/>
</dbReference>
<keyword evidence="6" id="KW-0067">ATP-binding</keyword>
<accession>A0A5J5J7H0</accession>
<dbReference type="GO" id="GO:0046872">
    <property type="term" value="F:metal ion binding"/>
    <property type="evidence" value="ECO:0007669"/>
    <property type="project" value="UniProtKB-KW"/>
</dbReference>
<feature type="transmembrane region" description="Helical" evidence="6">
    <location>
        <begin position="38"/>
        <end position="56"/>
    </location>
</feature>
<dbReference type="Pfam" id="PF00122">
    <property type="entry name" value="E1-E2_ATPase"/>
    <property type="match status" value="1"/>
</dbReference>
<dbReference type="Gene3D" id="3.40.1110.10">
    <property type="entry name" value="Calcium-transporting ATPase, cytoplasmic domain N"/>
    <property type="match status" value="1"/>
</dbReference>
<dbReference type="SUPFAM" id="SSF81665">
    <property type="entry name" value="Calcium ATPase, transmembrane domain M"/>
    <property type="match status" value="1"/>
</dbReference>
<dbReference type="SUPFAM" id="SSF81660">
    <property type="entry name" value="Metal cation-transporting ATPase, ATP-binding domain N"/>
    <property type="match status" value="1"/>
</dbReference>
<feature type="transmembrane region" description="Helical" evidence="6">
    <location>
        <begin position="563"/>
        <end position="582"/>
    </location>
</feature>
<dbReference type="PROSITE" id="PS00154">
    <property type="entry name" value="ATPASE_E1_E2"/>
    <property type="match status" value="1"/>
</dbReference>
<dbReference type="InterPro" id="IPR008250">
    <property type="entry name" value="ATPase_P-typ_transduc_dom_A_sf"/>
</dbReference>
<dbReference type="GO" id="GO:0005524">
    <property type="term" value="F:ATP binding"/>
    <property type="evidence" value="ECO:0007669"/>
    <property type="project" value="UniProtKB-UniRule"/>
</dbReference>
<feature type="transmembrane region" description="Helical" evidence="6">
    <location>
        <begin position="234"/>
        <end position="253"/>
    </location>
</feature>
<organism evidence="8 9">
    <name type="scientific">Microbacterium rhizomatis</name>
    <dbReference type="NCBI Taxonomy" id="1631477"/>
    <lineage>
        <taxon>Bacteria</taxon>
        <taxon>Bacillati</taxon>
        <taxon>Actinomycetota</taxon>
        <taxon>Actinomycetes</taxon>
        <taxon>Micrococcales</taxon>
        <taxon>Microbacteriaceae</taxon>
        <taxon>Microbacterium</taxon>
    </lineage>
</organism>
<feature type="domain" description="P-type ATPase A" evidence="7">
    <location>
        <begin position="118"/>
        <end position="218"/>
    </location>
</feature>
<evidence type="ECO:0000256" key="6">
    <source>
        <dbReference type="RuleBase" id="RU362081"/>
    </source>
</evidence>
<dbReference type="SUPFAM" id="SSF81653">
    <property type="entry name" value="Calcium ATPase, transduction domain A"/>
    <property type="match status" value="1"/>
</dbReference>
<dbReference type="GO" id="GO:0019829">
    <property type="term" value="F:ATPase-coupled monoatomic cation transmembrane transporter activity"/>
    <property type="evidence" value="ECO:0007669"/>
    <property type="project" value="InterPro"/>
</dbReference>
<evidence type="ECO:0000313" key="9">
    <source>
        <dbReference type="Proteomes" id="UP000325827"/>
    </source>
</evidence>
<proteinExistence type="inferred from homology"/>
<dbReference type="NCBIfam" id="TIGR01525">
    <property type="entry name" value="ATPase-IB_hvy"/>
    <property type="match status" value="1"/>
</dbReference>
<dbReference type="AlphaFoldDB" id="A0A5J5J7H0"/>
<evidence type="ECO:0000313" key="8">
    <source>
        <dbReference type="EMBL" id="KAA9111409.1"/>
    </source>
</evidence>
<dbReference type="InterPro" id="IPR023214">
    <property type="entry name" value="HAD_sf"/>
</dbReference>
<comment type="caution">
    <text evidence="8">The sequence shown here is derived from an EMBL/GenBank/DDBJ whole genome shotgun (WGS) entry which is preliminary data.</text>
</comment>
<dbReference type="OrthoDB" id="7059309at2"/>
<comment type="subcellular location">
    <subcellularLocation>
        <location evidence="1">Cell membrane</location>
        <topology evidence="1">Multi-pass membrane protein</topology>
    </subcellularLocation>
</comment>
<name>A0A5J5J7H0_9MICO</name>
<dbReference type="InterPro" id="IPR001757">
    <property type="entry name" value="P_typ_ATPase"/>
</dbReference>
<keyword evidence="9" id="KW-1185">Reference proteome</keyword>
<gene>
    <name evidence="8" type="ORF">F6B43_07515</name>
</gene>
<evidence type="ECO:0000256" key="2">
    <source>
        <dbReference type="ARBA" id="ARBA00006024"/>
    </source>
</evidence>
<comment type="similarity">
    <text evidence="2 6">Belongs to the cation transport ATPase (P-type) (TC 3.A.3) family. Type IB subfamily.</text>
</comment>
<evidence type="ECO:0000259" key="7">
    <source>
        <dbReference type="Pfam" id="PF00122"/>
    </source>
</evidence>
<keyword evidence="4 6" id="KW-1133">Transmembrane helix</keyword>
<dbReference type="EMBL" id="VYSA01000001">
    <property type="protein sequence ID" value="KAA9111409.1"/>
    <property type="molecule type" value="Genomic_DNA"/>
</dbReference>
<dbReference type="InterPro" id="IPR051014">
    <property type="entry name" value="Cation_Transport_ATPase_IB"/>
</dbReference>
<evidence type="ECO:0000256" key="3">
    <source>
        <dbReference type="ARBA" id="ARBA00022692"/>
    </source>
</evidence>
<dbReference type="GO" id="GO:0005886">
    <property type="term" value="C:plasma membrane"/>
    <property type="evidence" value="ECO:0007669"/>
    <property type="project" value="UniProtKB-SubCell"/>
</dbReference>
<dbReference type="PRINTS" id="PR00119">
    <property type="entry name" value="CATATPASE"/>
</dbReference>
<keyword evidence="5 6" id="KW-0472">Membrane</keyword>
<dbReference type="NCBIfam" id="TIGR01494">
    <property type="entry name" value="ATPase_P-type"/>
    <property type="match status" value="1"/>
</dbReference>
<protein>
    <submittedName>
        <fullName evidence="8">Heavy metal translocating P-type ATPase</fullName>
    </submittedName>
</protein>
<evidence type="ECO:0000256" key="1">
    <source>
        <dbReference type="ARBA" id="ARBA00004651"/>
    </source>
</evidence>
<keyword evidence="6" id="KW-0479">Metal-binding</keyword>
<keyword evidence="6" id="KW-0547">Nucleotide-binding</keyword>
<dbReference type="PANTHER" id="PTHR48085:SF5">
    <property type="entry name" value="CADMIUM_ZINC-TRANSPORTING ATPASE HMA4-RELATED"/>
    <property type="match status" value="1"/>
</dbReference>